<reference evidence="2 3" key="1">
    <citation type="submission" date="2020-08" db="EMBL/GenBank/DDBJ databases">
        <title>Plant Genome Project.</title>
        <authorList>
            <person name="Zhang R.-G."/>
        </authorList>
    </citation>
    <scope>NUCLEOTIDE SEQUENCE [LARGE SCALE GENOMIC DNA]</scope>
    <source>
        <tissue evidence="2">Rhizome</tissue>
    </source>
</reference>
<feature type="transmembrane region" description="Helical" evidence="1">
    <location>
        <begin position="12"/>
        <end position="35"/>
    </location>
</feature>
<name>A0A8J5IAQ2_ZINOF</name>
<evidence type="ECO:0000313" key="3">
    <source>
        <dbReference type="Proteomes" id="UP000734854"/>
    </source>
</evidence>
<dbReference type="EMBL" id="JACMSC010000002">
    <property type="protein sequence ID" value="KAG6531646.1"/>
    <property type="molecule type" value="Genomic_DNA"/>
</dbReference>
<protein>
    <submittedName>
        <fullName evidence="2">Uncharacterized protein</fullName>
    </submittedName>
</protein>
<dbReference type="Proteomes" id="UP000734854">
    <property type="component" value="Unassembled WGS sequence"/>
</dbReference>
<proteinExistence type="predicted"/>
<sequence>MQPASLHPTIIPAIWVASIATISFTGCHFFLFHLPPSESSVHRRVGLFFRVSAVARGYHALPPSIMSWPSGQPQGDWHLLDCRSIAAVTPFVLGFVLMLCISEF</sequence>
<evidence type="ECO:0000313" key="2">
    <source>
        <dbReference type="EMBL" id="KAG6531646.1"/>
    </source>
</evidence>
<dbReference type="AlphaFoldDB" id="A0A8J5IAQ2"/>
<comment type="caution">
    <text evidence="2">The sequence shown here is derived from an EMBL/GenBank/DDBJ whole genome shotgun (WGS) entry which is preliminary data.</text>
</comment>
<keyword evidence="1" id="KW-1133">Transmembrane helix</keyword>
<evidence type="ECO:0000256" key="1">
    <source>
        <dbReference type="SAM" id="Phobius"/>
    </source>
</evidence>
<keyword evidence="3" id="KW-1185">Reference proteome</keyword>
<accession>A0A8J5IAQ2</accession>
<keyword evidence="1" id="KW-0472">Membrane</keyword>
<keyword evidence="1" id="KW-0812">Transmembrane</keyword>
<organism evidence="2 3">
    <name type="scientific">Zingiber officinale</name>
    <name type="common">Ginger</name>
    <name type="synonym">Amomum zingiber</name>
    <dbReference type="NCBI Taxonomy" id="94328"/>
    <lineage>
        <taxon>Eukaryota</taxon>
        <taxon>Viridiplantae</taxon>
        <taxon>Streptophyta</taxon>
        <taxon>Embryophyta</taxon>
        <taxon>Tracheophyta</taxon>
        <taxon>Spermatophyta</taxon>
        <taxon>Magnoliopsida</taxon>
        <taxon>Liliopsida</taxon>
        <taxon>Zingiberales</taxon>
        <taxon>Zingiberaceae</taxon>
        <taxon>Zingiber</taxon>
    </lineage>
</organism>
<gene>
    <name evidence="2" type="ORF">ZIOFF_005462</name>
</gene>